<dbReference type="Proteomes" id="UP000273044">
    <property type="component" value="Chromosome"/>
</dbReference>
<feature type="transmembrane region" description="Helical" evidence="2">
    <location>
        <begin position="196"/>
        <end position="213"/>
    </location>
</feature>
<dbReference type="EMBL" id="LR134406">
    <property type="protein sequence ID" value="VEH70727.1"/>
    <property type="molecule type" value="Genomic_DNA"/>
</dbReference>
<keyword evidence="4" id="KW-1185">Reference proteome</keyword>
<dbReference type="AlphaFoldDB" id="A0A448MZY6"/>
<sequence>MTNRIHPIHPKADPVALFRPYERKTDQPGRKPYQRTRLVPEPDQKTGTTVPKGKAAVPEEKKSQDESGQKTRETTPGVGAPDKTPAGAGKVKVTRRHPVRKSEPTLTRKQAEAARMQRLHPNLSPKEQRKADRDAQAKARIDAWDKVEASPERVLARDYIDTRWTITEFMFPAMILIMAGTMATAQWPLISVSIGLGLWVMLILSFINTWFIWRGFKKLLLQRVPRASLRGLLMYMFNRSLMIRRFRRPTPRINRGETI</sequence>
<accession>A0A448MZY6</accession>
<keyword evidence="2" id="KW-1133">Transmembrane helix</keyword>
<feature type="compositionally biased region" description="Basic and acidic residues" evidence="1">
    <location>
        <begin position="126"/>
        <end position="136"/>
    </location>
</feature>
<protein>
    <submittedName>
        <fullName evidence="3">Protein of uncharacterized function (DUF3043)</fullName>
    </submittedName>
</protein>
<feature type="transmembrane region" description="Helical" evidence="2">
    <location>
        <begin position="169"/>
        <end position="190"/>
    </location>
</feature>
<keyword evidence="2" id="KW-0812">Transmembrane</keyword>
<dbReference type="Pfam" id="PF11241">
    <property type="entry name" value="DUF3043"/>
    <property type="match status" value="1"/>
</dbReference>
<feature type="compositionally biased region" description="Basic and acidic residues" evidence="1">
    <location>
        <begin position="57"/>
        <end position="73"/>
    </location>
</feature>
<dbReference type="InterPro" id="IPR021403">
    <property type="entry name" value="DUF3043"/>
</dbReference>
<evidence type="ECO:0000256" key="2">
    <source>
        <dbReference type="SAM" id="Phobius"/>
    </source>
</evidence>
<evidence type="ECO:0000313" key="4">
    <source>
        <dbReference type="Proteomes" id="UP000273044"/>
    </source>
</evidence>
<evidence type="ECO:0000256" key="1">
    <source>
        <dbReference type="SAM" id="MobiDB-lite"/>
    </source>
</evidence>
<feature type="compositionally biased region" description="Basic and acidic residues" evidence="1">
    <location>
        <begin position="20"/>
        <end position="29"/>
    </location>
</feature>
<proteinExistence type="predicted"/>
<organism evidence="3 4">
    <name type="scientific">Arachnia propionica</name>
    <dbReference type="NCBI Taxonomy" id="1750"/>
    <lineage>
        <taxon>Bacteria</taxon>
        <taxon>Bacillati</taxon>
        <taxon>Actinomycetota</taxon>
        <taxon>Actinomycetes</taxon>
        <taxon>Propionibacteriales</taxon>
        <taxon>Propionibacteriaceae</taxon>
        <taxon>Arachnia</taxon>
    </lineage>
</organism>
<feature type="region of interest" description="Disordered" evidence="1">
    <location>
        <begin position="1"/>
        <end position="136"/>
    </location>
</feature>
<gene>
    <name evidence="3" type="ORF">NCTC12967_02033</name>
</gene>
<name>A0A448MZY6_9ACTN</name>
<keyword evidence="2" id="KW-0472">Membrane</keyword>
<evidence type="ECO:0000313" key="3">
    <source>
        <dbReference type="EMBL" id="VEH70727.1"/>
    </source>
</evidence>
<reference evidence="3 4" key="1">
    <citation type="submission" date="2018-12" db="EMBL/GenBank/DDBJ databases">
        <authorList>
            <consortium name="Pathogen Informatics"/>
        </authorList>
    </citation>
    <scope>NUCLEOTIDE SEQUENCE [LARGE SCALE GENOMIC DNA]</scope>
    <source>
        <strain evidence="3 4">NCTC12967</strain>
    </source>
</reference>